<dbReference type="InterPro" id="IPR017853">
    <property type="entry name" value="GH"/>
</dbReference>
<feature type="signal peptide" evidence="1">
    <location>
        <begin position="1"/>
        <end position="20"/>
    </location>
</feature>
<name>A0A0H3FMT6_KLEAK</name>
<dbReference type="eggNOG" id="COG3345">
    <property type="taxonomic scope" value="Bacteria"/>
</dbReference>
<dbReference type="RefSeq" id="WP_015703586.1">
    <property type="nucleotide sequence ID" value="NC_015663.1"/>
</dbReference>
<sequence length="629" mass="70695">MKKALTVSLLALLISQGAAAAEYTLNNASMALSFNDANSATMVKDEKSAHQLSPQELFFLTLPDETIIHTADFKIKHVEKHNDSIVVDYTRPDFNVTVKMNLIKGNYASIDYTIAAVGQSRDVAKITFFPTKKQSQAPYVDGAINSSPIVADSFFILPDKPIVNTWAYEATTNLNVELKTAIDPATPLSYTTYFGTFPATNQLRRSVNLFINALRPRPYKPYLHYNSWMDIGFFTTYSEQDVLRRMDEWNKEFITGRGVTLDAFLLDDGWDDRTGRWLFGPAFSQGFSKVREKAASMQSSVGLWLSPWGGYNKPRDIRVSHAKEYGFETVDGKFALSGRHYFNNFNQQIIKLIKDEHITSFKLDGMGNANSHIPGSQFASDFDASIALLHNMRSANPDQFINLTTGTNASPSWLFYADAIWRQGDDINLYGPGTPVQQWITYRDAETYRSIVRKGPLFPLNSLMYHGIVSAENAYYGLEKPQTDSDFADQVWSYFATGTQLQELYITPSLLNKVKWDTLAQAAKWSRANADVLVDTHWVGGDPTALEVYGWASWNKDKAILGLRNPSDKPQQFYLDLAKAFEIPQGETSRFTLKSVYGSNATFPADYQQAAIVTLQPLQTLVFEATPIK</sequence>
<evidence type="ECO:0000256" key="1">
    <source>
        <dbReference type="SAM" id="SignalP"/>
    </source>
</evidence>
<protein>
    <submittedName>
        <fullName evidence="2">Enterotoxin</fullName>
    </submittedName>
</protein>
<feature type="chain" id="PRO_5002609258" evidence="1">
    <location>
        <begin position="21"/>
        <end position="629"/>
    </location>
</feature>
<accession>A0A0H3FMT6</accession>
<dbReference type="PATRIC" id="fig|1028307.3.peg.830"/>
<dbReference type="SUPFAM" id="SSF51445">
    <property type="entry name" value="(Trans)glycosidases"/>
    <property type="match status" value="1"/>
</dbReference>
<dbReference type="OrthoDB" id="3183911at2"/>
<dbReference type="EMBL" id="CP002824">
    <property type="protein sequence ID" value="AEG95761.1"/>
    <property type="molecule type" value="Genomic_DNA"/>
</dbReference>
<dbReference type="GeneID" id="93313957"/>
<evidence type="ECO:0000313" key="2">
    <source>
        <dbReference type="EMBL" id="AEG95761.1"/>
    </source>
</evidence>
<gene>
    <name evidence="2" type="ordered locus">EAE_04160</name>
</gene>
<reference evidence="2 3" key="1">
    <citation type="journal article" date="2012" name="J. Bacteriol.">
        <title>Complete genome sequence of Enterobacter aerogenes KCTC 2190.</title>
        <authorList>
            <person name="Shin S.H."/>
            <person name="Kim S."/>
            <person name="Kim J.Y."/>
            <person name="Lee S."/>
            <person name="Um Y."/>
            <person name="Oh M.K."/>
            <person name="Kim Y.R."/>
            <person name="Lee J."/>
            <person name="Yang K.S."/>
        </authorList>
    </citation>
    <scope>NUCLEOTIDE SEQUENCE [LARGE SCALE GENOMIC DNA]</scope>
    <source>
        <strain evidence="2 3">KCTC 2190</strain>
    </source>
</reference>
<organism evidence="2 3">
    <name type="scientific">Klebsiella aerogenes (strain ATCC 13048 / DSM 30053 / CCUG 1429 / JCM 1235 / KCTC 2190 / NBRC 13534 / NCIMB 10102 / NCTC 10006 / CDC 819-56)</name>
    <name type="common">Enterobacter aerogenes</name>
    <dbReference type="NCBI Taxonomy" id="1028307"/>
    <lineage>
        <taxon>Bacteria</taxon>
        <taxon>Pseudomonadati</taxon>
        <taxon>Pseudomonadota</taxon>
        <taxon>Gammaproteobacteria</taxon>
        <taxon>Enterobacterales</taxon>
        <taxon>Enterobacteriaceae</taxon>
        <taxon>Klebsiella/Raoultella group</taxon>
        <taxon>Klebsiella</taxon>
    </lineage>
</organism>
<evidence type="ECO:0000313" key="3">
    <source>
        <dbReference type="Proteomes" id="UP000008881"/>
    </source>
</evidence>
<dbReference type="InterPro" id="IPR013785">
    <property type="entry name" value="Aldolase_TIM"/>
</dbReference>
<keyword evidence="3" id="KW-1185">Reference proteome</keyword>
<dbReference type="AlphaFoldDB" id="A0A0H3FMT6"/>
<dbReference type="HOGENOM" id="CLU_017152_1_0_6"/>
<dbReference type="KEGG" id="eae:EAE_04160"/>
<proteinExistence type="predicted"/>
<keyword evidence="1" id="KW-0732">Signal</keyword>
<dbReference type="Gene3D" id="3.20.20.70">
    <property type="entry name" value="Aldolase class I"/>
    <property type="match status" value="1"/>
</dbReference>
<dbReference type="Proteomes" id="UP000008881">
    <property type="component" value="Chromosome"/>
</dbReference>